<comment type="caution">
    <text evidence="1">The sequence shown here is derived from an EMBL/GenBank/DDBJ whole genome shotgun (WGS) entry which is preliminary data.</text>
</comment>
<accession>A0A0F9A2B3</accession>
<dbReference type="EMBL" id="LAZR01057105">
    <property type="protein sequence ID" value="KKK72744.1"/>
    <property type="molecule type" value="Genomic_DNA"/>
</dbReference>
<name>A0A0F9A2B3_9ZZZZ</name>
<protein>
    <submittedName>
        <fullName evidence="1">Uncharacterized protein</fullName>
    </submittedName>
</protein>
<gene>
    <name evidence="1" type="ORF">LCGC14_2900820</name>
</gene>
<evidence type="ECO:0000313" key="1">
    <source>
        <dbReference type="EMBL" id="KKK72744.1"/>
    </source>
</evidence>
<organism evidence="1">
    <name type="scientific">marine sediment metagenome</name>
    <dbReference type="NCBI Taxonomy" id="412755"/>
    <lineage>
        <taxon>unclassified sequences</taxon>
        <taxon>metagenomes</taxon>
        <taxon>ecological metagenomes</taxon>
    </lineage>
</organism>
<sequence length="78" mass="8810">MTQSNLTDHDPIACRFKAKSDHFGQMYGTPAPTTLQVHTVCEAYEHDEHCPQWNYATIEEMDLDGLIRAELDNLGSVT</sequence>
<dbReference type="AlphaFoldDB" id="A0A0F9A2B3"/>
<reference evidence="1" key="1">
    <citation type="journal article" date="2015" name="Nature">
        <title>Complex archaea that bridge the gap between prokaryotes and eukaryotes.</title>
        <authorList>
            <person name="Spang A."/>
            <person name="Saw J.H."/>
            <person name="Jorgensen S.L."/>
            <person name="Zaremba-Niedzwiedzka K."/>
            <person name="Martijn J."/>
            <person name="Lind A.E."/>
            <person name="van Eijk R."/>
            <person name="Schleper C."/>
            <person name="Guy L."/>
            <person name="Ettema T.J."/>
        </authorList>
    </citation>
    <scope>NUCLEOTIDE SEQUENCE</scope>
</reference>
<proteinExistence type="predicted"/>